<name>A0A7J6V037_THATH</name>
<keyword evidence="2" id="KW-1185">Reference proteome</keyword>
<evidence type="ECO:0000313" key="2">
    <source>
        <dbReference type="Proteomes" id="UP000554482"/>
    </source>
</evidence>
<organism evidence="1 2">
    <name type="scientific">Thalictrum thalictroides</name>
    <name type="common">Rue-anemone</name>
    <name type="synonym">Anemone thalictroides</name>
    <dbReference type="NCBI Taxonomy" id="46969"/>
    <lineage>
        <taxon>Eukaryota</taxon>
        <taxon>Viridiplantae</taxon>
        <taxon>Streptophyta</taxon>
        <taxon>Embryophyta</taxon>
        <taxon>Tracheophyta</taxon>
        <taxon>Spermatophyta</taxon>
        <taxon>Magnoliopsida</taxon>
        <taxon>Ranunculales</taxon>
        <taxon>Ranunculaceae</taxon>
        <taxon>Thalictroideae</taxon>
        <taxon>Thalictrum</taxon>
    </lineage>
</organism>
<dbReference type="Proteomes" id="UP000554482">
    <property type="component" value="Unassembled WGS sequence"/>
</dbReference>
<evidence type="ECO:0008006" key="3">
    <source>
        <dbReference type="Google" id="ProtNLM"/>
    </source>
</evidence>
<dbReference type="OrthoDB" id="2002328at2759"/>
<comment type="caution">
    <text evidence="1">The sequence shown here is derived from an EMBL/GenBank/DDBJ whole genome shotgun (WGS) entry which is preliminary data.</text>
</comment>
<sequence>MGTSWWKSVVLCNYSGVKPDWFWVRDKVKSVCGQLVMKITQEGEAFLCFEDDCAREKVLSLPPLHSWEGTYSFRSWGPMDGILPNHLWKSDVSVTFYGIPLHFRSRQVVEALSKKCGSVFTIDESSINICRGSASVIMKDCLWS</sequence>
<proteinExistence type="predicted"/>
<gene>
    <name evidence="1" type="ORF">FRX31_032780</name>
</gene>
<reference evidence="1 2" key="1">
    <citation type="submission" date="2020-06" db="EMBL/GenBank/DDBJ databases">
        <title>Transcriptomic and genomic resources for Thalictrum thalictroides and T. hernandezii: Facilitating candidate gene discovery in an emerging model plant lineage.</title>
        <authorList>
            <person name="Arias T."/>
            <person name="Riano-Pachon D.M."/>
            <person name="Di Stilio V.S."/>
        </authorList>
    </citation>
    <scope>NUCLEOTIDE SEQUENCE [LARGE SCALE GENOMIC DNA]</scope>
    <source>
        <strain evidence="2">cv. WT478/WT964</strain>
        <tissue evidence="1">Leaves</tissue>
    </source>
</reference>
<accession>A0A7J6V037</accession>
<dbReference type="EMBL" id="JABWDY010041118">
    <property type="protein sequence ID" value="KAF5177635.1"/>
    <property type="molecule type" value="Genomic_DNA"/>
</dbReference>
<protein>
    <recommendedName>
        <fullName evidence="3">DUF4283 domain-containing protein</fullName>
    </recommendedName>
</protein>
<dbReference type="AlphaFoldDB" id="A0A7J6V037"/>
<evidence type="ECO:0000313" key="1">
    <source>
        <dbReference type="EMBL" id="KAF5177635.1"/>
    </source>
</evidence>